<dbReference type="KEGG" id="ego:BBD34_01070"/>
<proteinExistence type="predicted"/>
<evidence type="ECO:0000313" key="2">
    <source>
        <dbReference type="Proteomes" id="UP000190816"/>
    </source>
</evidence>
<protein>
    <submittedName>
        <fullName evidence="1">Uncharacterized protein</fullName>
    </submittedName>
</protein>
<organism evidence="1 2">
    <name type="scientific">Elizabethkingia ursingii</name>
    <dbReference type="NCBI Taxonomy" id="1756150"/>
    <lineage>
        <taxon>Bacteria</taxon>
        <taxon>Pseudomonadati</taxon>
        <taxon>Bacteroidota</taxon>
        <taxon>Flavobacteriia</taxon>
        <taxon>Flavobacteriales</taxon>
        <taxon>Weeksellaceae</taxon>
        <taxon>Elizabethkingia</taxon>
    </lineage>
</organism>
<reference evidence="1 2" key="1">
    <citation type="submission" date="2016-06" db="EMBL/GenBank/DDBJ databases">
        <authorList>
            <person name="Nicholson A.C."/>
        </authorList>
    </citation>
    <scope>NUCLEOTIDE SEQUENCE [LARGE SCALE GENOMIC DNA]</scope>
    <source>
        <strain evidence="1 2">G4123</strain>
    </source>
</reference>
<accession>A0AAJ3NFM5</accession>
<dbReference type="AlphaFoldDB" id="A0AAJ3NFM5"/>
<gene>
    <name evidence="1" type="ORF">BAY32_14655</name>
</gene>
<sequence length="222" mass="24955">METLKRNTIGIFLLSCFMSFAQEEKSEKILNPPVTIEVLTGDVGIASQMIINKSFRSVPRLGFFSVTNISSKWNETTSKDAMSQANITFEIVKGLRLFGGMHYTPTTGLRPTSALMYTLNYKSLLLSIGPRIDLSKNSNAEGFVMAEYKPEINENWKIYSRVQGLYAQNLNSGEHARSYLMLRLGLSYKDIRFGLGANWDAYGPEKQSKQNYGIFLAASLFN</sequence>
<comment type="caution">
    <text evidence="1">The sequence shown here is derived from an EMBL/GenBank/DDBJ whole genome shotgun (WGS) entry which is preliminary data.</text>
</comment>
<dbReference type="RefSeq" id="WP_236900583.1">
    <property type="nucleotide sequence ID" value="NZ_CP016377.1"/>
</dbReference>
<name>A0AAJ3NFM5_9FLAO</name>
<evidence type="ECO:0000313" key="1">
    <source>
        <dbReference type="EMBL" id="OPB80270.1"/>
    </source>
</evidence>
<dbReference type="EMBL" id="MAIC01000003">
    <property type="protein sequence ID" value="OPB80270.1"/>
    <property type="molecule type" value="Genomic_DNA"/>
</dbReference>
<dbReference type="Proteomes" id="UP000190816">
    <property type="component" value="Unassembled WGS sequence"/>
</dbReference>